<evidence type="ECO:0000256" key="2">
    <source>
        <dbReference type="ARBA" id="ARBA00004173"/>
    </source>
</evidence>
<dbReference type="GO" id="GO:0005524">
    <property type="term" value="F:ATP binding"/>
    <property type="evidence" value="ECO:0007669"/>
    <property type="project" value="InterPro"/>
</dbReference>
<dbReference type="PANTHER" id="PTHR48007:SF29">
    <property type="entry name" value="POLLEN RECEPTOR-LIKE KINASE 3"/>
    <property type="match status" value="1"/>
</dbReference>
<evidence type="ECO:0000256" key="12">
    <source>
        <dbReference type="ARBA" id="ARBA00022737"/>
    </source>
</evidence>
<evidence type="ECO:0000256" key="11">
    <source>
        <dbReference type="ARBA" id="ARBA00022729"/>
    </source>
</evidence>
<keyword evidence="10 23" id="KW-0812">Transmembrane</keyword>
<evidence type="ECO:0000256" key="7">
    <source>
        <dbReference type="ARBA" id="ARBA00022525"/>
    </source>
</evidence>
<dbReference type="InterPro" id="IPR013718">
    <property type="entry name" value="COQ9_C"/>
</dbReference>
<dbReference type="PANTHER" id="PTHR48007">
    <property type="entry name" value="LEUCINE-RICH REPEAT RECEPTOR-LIKE PROTEIN KINASE PXC1"/>
    <property type="match status" value="1"/>
</dbReference>
<evidence type="ECO:0000256" key="1">
    <source>
        <dbReference type="ARBA" id="ARBA00004170"/>
    </source>
</evidence>
<dbReference type="NCBIfam" id="TIGR02396">
    <property type="entry name" value="diverge_rpsU"/>
    <property type="match status" value="1"/>
</dbReference>
<dbReference type="EMBL" id="CAXHTB010000018">
    <property type="protein sequence ID" value="CAL0325492.1"/>
    <property type="molecule type" value="Genomic_DNA"/>
</dbReference>
<dbReference type="InterPro" id="IPR000719">
    <property type="entry name" value="Prot_kinase_dom"/>
</dbReference>
<evidence type="ECO:0000256" key="24">
    <source>
        <dbReference type="SAM" id="SignalP"/>
    </source>
</evidence>
<dbReference type="GO" id="GO:0004672">
    <property type="term" value="F:protein kinase activity"/>
    <property type="evidence" value="ECO:0007669"/>
    <property type="project" value="InterPro"/>
</dbReference>
<keyword evidence="17" id="KW-0496">Mitochondrion</keyword>
<dbReference type="InterPro" id="IPR013210">
    <property type="entry name" value="LRR_N_plant-typ"/>
</dbReference>
<comment type="pathway">
    <text evidence="4">Cofactor biosynthesis; ubiquinone biosynthesis.</text>
</comment>
<evidence type="ECO:0000256" key="3">
    <source>
        <dbReference type="ARBA" id="ARBA00004191"/>
    </source>
</evidence>
<evidence type="ECO:0000256" key="16">
    <source>
        <dbReference type="ARBA" id="ARBA00023121"/>
    </source>
</evidence>
<dbReference type="AlphaFoldDB" id="A0AAV1XVF1"/>
<accession>A0AAV1XVF1</accession>
<name>A0AAV1XVF1_LUPLU</name>
<feature type="signal peptide" evidence="24">
    <location>
        <begin position="1"/>
        <end position="25"/>
    </location>
</feature>
<evidence type="ECO:0000256" key="14">
    <source>
        <dbReference type="ARBA" id="ARBA00022946"/>
    </source>
</evidence>
<dbReference type="InterPro" id="IPR012762">
    <property type="entry name" value="Ubiq_biosynth_COQ9"/>
</dbReference>
<reference evidence="26 27" key="1">
    <citation type="submission" date="2024-03" db="EMBL/GenBank/DDBJ databases">
        <authorList>
            <person name="Martinez-Hernandez J."/>
        </authorList>
    </citation>
    <scope>NUCLEOTIDE SEQUENCE [LARGE SCALE GENOMIC DNA]</scope>
</reference>
<keyword evidence="8" id="KW-0433">Leucine-rich repeat</keyword>
<comment type="similarity">
    <text evidence="20">Belongs to the polygalacturonase-inhibiting protein family.</text>
</comment>
<comment type="similarity">
    <text evidence="5">Belongs to the COQ9 family.</text>
</comment>
<comment type="function">
    <text evidence="21">Membrane-associated protein that warps the membrane surface to access and bind aromatic isoprenes with high specificity, including ubiquinone (CoQ) isoprene intermediates and presents them directly to COQ7, therefore facilitating the COQ7-mediated hydroxylase step. Participates in the biosynthesis of coenzyme Q, also named ubiquinone, an essential lipid-soluble electron transporter for aerobic cellular respiration.</text>
</comment>
<evidence type="ECO:0000256" key="8">
    <source>
        <dbReference type="ARBA" id="ARBA00022614"/>
    </source>
</evidence>
<keyword evidence="16" id="KW-0446">Lipid-binding</keyword>
<dbReference type="GO" id="GO:0016020">
    <property type="term" value="C:membrane"/>
    <property type="evidence" value="ECO:0007669"/>
    <property type="project" value="UniProtKB-SubCell"/>
</dbReference>
<dbReference type="InterPro" id="IPR032675">
    <property type="entry name" value="LRR_dom_sf"/>
</dbReference>
<feature type="compositionally biased region" description="Low complexity" evidence="22">
    <location>
        <begin position="705"/>
        <end position="729"/>
    </location>
</feature>
<sequence>MAAAVRFHFYIFILSTPLFFSPLLSIDPENEALLKLKKSLVTSGSLSSWVPNQNPCSSKWDGVICNKNAITNLHLTDKGLSGKIDIQALMQIPSLRSISLINNNFSGPMPEFNKLGALKAIYLTKNQFSGPIPSDFFSGLGSLKKIWISNNKFSGNIPDSLRKLKFLNELHLENNEFSGPVPEFDNDIKSLDMSNNKLQGAIPASMVKFGANSFSGNDELCGKPLDKDCEAGSKSGMSWTVKIIIILVIVAVVAMAFIFMKSRRRNDDDFNARSSENHRVNVVQVHVPSSEQSRGSEHSTKKGSESKKGSTRSGGMGDLIMLNDEKGVFGLPDLMKAAAEVLGNGGLGSAYKAAMANGMSVVVKRMREMNKVSRDIFDAEMRRFGRLRHPNIMTPLAYHYRREEKLFVTEYMPKGSLLYVLHGDRGMSHAELNWPKRLNIVKGIARGLGFLYSEFSSEDLPHGNLKSSNVLLTDNYEPLLSDFAFHALINASYSVQTMFAYKTPDYVQYQTVSQKTDVYCLGIIILEMMTGKFPSQYHSNGKGGTDVVQWVFTSICDRKEEELIDPELKSNTNSLNQMLQLLQVGAACTESNPEQRLSMKEAIRRVEEGQNQRFIRGLVADGMTRGHDIASLRGTRNNLFCSSSEQKTRKTLSSSFFPGGMYRTAAKRLFSGARCYYSNSQLRFRSPRILIASYRFSTIDNQSFSNPVPTTTNENPNSSESASSSSSSSEGDDATRYENPRGRTEFQDEQSRVLQASLPYVIKLGWTEAALIAGARDIGLSPSIIGTLSRKEAALVEFFMDDCLQKLIDRIDSNEGLKNLTPSDCISKLIRIRMEMQAPHISTWPQALSIQAQPVNVPTSFRQRAMLMDEIWHAAGDNTSDIDWYAKRTVLGGIYSTTEIYMLTDSSPDFRDTWTFLDARVKDAFDLKKTIQEAQYMAEAVSAGLGNSFKDFVGKAFGR</sequence>
<keyword evidence="7" id="KW-0964">Secreted</keyword>
<dbReference type="Proteomes" id="UP001497480">
    <property type="component" value="Unassembled WGS sequence"/>
</dbReference>
<keyword evidence="15 23" id="KW-1133">Transmembrane helix</keyword>
<comment type="caution">
    <text evidence="26">The sequence shown here is derived from an EMBL/GenBank/DDBJ whole genome shotgun (WGS) entry which is preliminary data.</text>
</comment>
<dbReference type="InterPro" id="IPR001611">
    <property type="entry name" value="Leu-rich_rpt"/>
</dbReference>
<feature type="transmembrane region" description="Helical" evidence="23">
    <location>
        <begin position="239"/>
        <end position="260"/>
    </location>
</feature>
<dbReference type="PROSITE" id="PS50011">
    <property type="entry name" value="PROTEIN_KINASE_DOM"/>
    <property type="match status" value="1"/>
</dbReference>
<evidence type="ECO:0000256" key="10">
    <source>
        <dbReference type="ARBA" id="ARBA00022692"/>
    </source>
</evidence>
<feature type="compositionally biased region" description="Basic and acidic residues" evidence="22">
    <location>
        <begin position="294"/>
        <end position="308"/>
    </location>
</feature>
<keyword evidence="27" id="KW-1185">Reference proteome</keyword>
<dbReference type="GO" id="GO:0008289">
    <property type="term" value="F:lipid binding"/>
    <property type="evidence" value="ECO:0007669"/>
    <property type="project" value="UniProtKB-KW"/>
</dbReference>
<evidence type="ECO:0000256" key="19">
    <source>
        <dbReference type="ARBA" id="ARBA00023157"/>
    </source>
</evidence>
<feature type="compositionally biased region" description="Basic and acidic residues" evidence="22">
    <location>
        <begin position="733"/>
        <end position="750"/>
    </location>
</feature>
<dbReference type="FunFam" id="1.10.357.10:FF:000004">
    <property type="entry name" value="Ubiquinone biosynthesis protein COQ9, mitochondrial"/>
    <property type="match status" value="1"/>
</dbReference>
<dbReference type="SUPFAM" id="SSF56112">
    <property type="entry name" value="Protein kinase-like (PK-like)"/>
    <property type="match status" value="1"/>
</dbReference>
<feature type="chain" id="PRO_5043572939" description="Protein kinase domain-containing protein" evidence="24">
    <location>
        <begin position="26"/>
        <end position="959"/>
    </location>
</feature>
<gene>
    <name evidence="26" type="ORF">LLUT_LOCUS26552</name>
</gene>
<feature type="region of interest" description="Disordered" evidence="22">
    <location>
        <begin position="270"/>
        <end position="317"/>
    </location>
</feature>
<keyword evidence="14" id="KW-0809">Transit peptide</keyword>
<dbReference type="Gene3D" id="3.30.200.20">
    <property type="entry name" value="Phosphorylase Kinase, domain 1"/>
    <property type="match status" value="1"/>
</dbReference>
<organism evidence="26 27">
    <name type="scientific">Lupinus luteus</name>
    <name type="common">European yellow lupine</name>
    <dbReference type="NCBI Taxonomy" id="3873"/>
    <lineage>
        <taxon>Eukaryota</taxon>
        <taxon>Viridiplantae</taxon>
        <taxon>Streptophyta</taxon>
        <taxon>Embryophyta</taxon>
        <taxon>Tracheophyta</taxon>
        <taxon>Spermatophyta</taxon>
        <taxon>Magnoliopsida</taxon>
        <taxon>eudicotyledons</taxon>
        <taxon>Gunneridae</taxon>
        <taxon>Pentapetalae</taxon>
        <taxon>rosids</taxon>
        <taxon>fabids</taxon>
        <taxon>Fabales</taxon>
        <taxon>Fabaceae</taxon>
        <taxon>Papilionoideae</taxon>
        <taxon>50 kb inversion clade</taxon>
        <taxon>genistoids sensu lato</taxon>
        <taxon>core genistoids</taxon>
        <taxon>Genisteae</taxon>
        <taxon>Lupinus</taxon>
    </lineage>
</organism>
<evidence type="ECO:0000256" key="18">
    <source>
        <dbReference type="ARBA" id="ARBA00023136"/>
    </source>
</evidence>
<protein>
    <recommendedName>
        <fullName evidence="25">Protein kinase domain-containing protein</fullName>
    </recommendedName>
</protein>
<dbReference type="Pfam" id="PF00560">
    <property type="entry name" value="LRR_1"/>
    <property type="match status" value="1"/>
</dbReference>
<evidence type="ECO:0000256" key="9">
    <source>
        <dbReference type="ARBA" id="ARBA00022688"/>
    </source>
</evidence>
<dbReference type="Pfam" id="PF00069">
    <property type="entry name" value="Pkinase"/>
    <property type="match status" value="1"/>
</dbReference>
<evidence type="ECO:0000256" key="5">
    <source>
        <dbReference type="ARBA" id="ARBA00010766"/>
    </source>
</evidence>
<feature type="region of interest" description="Disordered" evidence="22">
    <location>
        <begin position="703"/>
        <end position="750"/>
    </location>
</feature>
<evidence type="ECO:0000256" key="17">
    <source>
        <dbReference type="ARBA" id="ARBA00023128"/>
    </source>
</evidence>
<dbReference type="FunFam" id="3.80.10.10:FF:000400">
    <property type="entry name" value="Nuclear pore complex protein NUP107"/>
    <property type="match status" value="1"/>
</dbReference>
<keyword evidence="18 23" id="KW-0472">Membrane</keyword>
<dbReference type="InterPro" id="IPR046959">
    <property type="entry name" value="PRK1-6/SRF4-like"/>
</dbReference>
<dbReference type="Pfam" id="PF08263">
    <property type="entry name" value="LRRNT_2"/>
    <property type="match status" value="1"/>
</dbReference>
<feature type="compositionally biased region" description="Basic and acidic residues" evidence="22">
    <location>
        <begin position="270"/>
        <end position="279"/>
    </location>
</feature>
<evidence type="ECO:0000313" key="27">
    <source>
        <dbReference type="Proteomes" id="UP001497480"/>
    </source>
</evidence>
<dbReference type="Pfam" id="PF08511">
    <property type="entry name" value="COQ9"/>
    <property type="match status" value="1"/>
</dbReference>
<proteinExistence type="inferred from homology"/>
<evidence type="ECO:0000256" key="4">
    <source>
        <dbReference type="ARBA" id="ARBA00004749"/>
    </source>
</evidence>
<evidence type="ECO:0000313" key="26">
    <source>
        <dbReference type="EMBL" id="CAL0325492.1"/>
    </source>
</evidence>
<dbReference type="InterPro" id="IPR011009">
    <property type="entry name" value="Kinase-like_dom_sf"/>
</dbReference>
<dbReference type="Gene3D" id="3.80.10.10">
    <property type="entry name" value="Ribonuclease Inhibitor"/>
    <property type="match status" value="2"/>
</dbReference>
<dbReference type="GO" id="GO:0006744">
    <property type="term" value="P:ubiquinone biosynthetic process"/>
    <property type="evidence" value="ECO:0007669"/>
    <property type="project" value="UniProtKB-KW"/>
</dbReference>
<evidence type="ECO:0000256" key="21">
    <source>
        <dbReference type="ARBA" id="ARBA00058104"/>
    </source>
</evidence>
<dbReference type="GO" id="GO:0006952">
    <property type="term" value="P:defense response"/>
    <property type="evidence" value="ECO:0007669"/>
    <property type="project" value="UniProtKB-KW"/>
</dbReference>
<evidence type="ECO:0000256" key="15">
    <source>
        <dbReference type="ARBA" id="ARBA00022989"/>
    </source>
</evidence>
<dbReference type="SUPFAM" id="SSF52058">
    <property type="entry name" value="L domain-like"/>
    <property type="match status" value="1"/>
</dbReference>
<evidence type="ECO:0000256" key="20">
    <source>
        <dbReference type="ARBA" id="ARBA00038043"/>
    </source>
</evidence>
<comment type="subcellular location">
    <subcellularLocation>
        <location evidence="1">Membrane</location>
        <topology evidence="1">Peripheral membrane protein</topology>
    </subcellularLocation>
    <subcellularLocation>
        <location evidence="2">Mitochondrion</location>
    </subcellularLocation>
    <subcellularLocation>
        <location evidence="3">Secreted</location>
        <location evidence="3">Cell wall</location>
    </subcellularLocation>
</comment>
<keyword evidence="19" id="KW-1015">Disulfide bond</keyword>
<keyword evidence="9" id="KW-0831">Ubiquinone biosynthesis</keyword>
<keyword evidence="6" id="KW-0134">Cell wall</keyword>
<keyword evidence="13" id="KW-0611">Plant defense</keyword>
<evidence type="ECO:0000256" key="6">
    <source>
        <dbReference type="ARBA" id="ARBA00022512"/>
    </source>
</evidence>
<evidence type="ECO:0000259" key="25">
    <source>
        <dbReference type="PROSITE" id="PS50011"/>
    </source>
</evidence>
<evidence type="ECO:0000256" key="13">
    <source>
        <dbReference type="ARBA" id="ARBA00022821"/>
    </source>
</evidence>
<evidence type="ECO:0000256" key="23">
    <source>
        <dbReference type="SAM" id="Phobius"/>
    </source>
</evidence>
<dbReference type="Gene3D" id="1.10.510.10">
    <property type="entry name" value="Transferase(Phosphotransferase) domain 1"/>
    <property type="match status" value="1"/>
</dbReference>
<keyword evidence="11 24" id="KW-0732">Signal</keyword>
<dbReference type="GO" id="GO:0005739">
    <property type="term" value="C:mitochondrion"/>
    <property type="evidence" value="ECO:0007669"/>
    <property type="project" value="UniProtKB-SubCell"/>
</dbReference>
<evidence type="ECO:0000256" key="22">
    <source>
        <dbReference type="SAM" id="MobiDB-lite"/>
    </source>
</evidence>
<dbReference type="Gene3D" id="1.10.357.10">
    <property type="entry name" value="Tetracycline Repressor, domain 2"/>
    <property type="match status" value="1"/>
</dbReference>
<feature type="domain" description="Protein kinase" evidence="25">
    <location>
        <begin position="336"/>
        <end position="615"/>
    </location>
</feature>
<keyword evidence="12" id="KW-0677">Repeat</keyword>